<dbReference type="GO" id="GO:0002949">
    <property type="term" value="P:tRNA threonylcarbamoyladenosine modification"/>
    <property type="evidence" value="ECO:0007669"/>
    <property type="project" value="InterPro"/>
</dbReference>
<sequence length="175" mass="18540">MTEKILIEDAEAMHAVGCALGKLLRGGDLIMLNGPLGAGKTTMTRGIAEGMNVGGRVTSPTFVIANVHRSRAGGPDLVHVDAYRLTSLEELDALDLDSSLEESATVVEWGEGKTEVLTNDRLDIDIERPVGAAAGSDVLDLYVDSPRTLSLRASGPRSRQLAADLLASYHQENAS</sequence>
<proteinExistence type="inferred from homology"/>
<evidence type="ECO:0000256" key="9">
    <source>
        <dbReference type="ARBA" id="ARBA00022842"/>
    </source>
</evidence>
<evidence type="ECO:0000256" key="8">
    <source>
        <dbReference type="ARBA" id="ARBA00022840"/>
    </source>
</evidence>
<keyword evidence="14" id="KW-1185">Reference proteome</keyword>
<evidence type="ECO:0000256" key="1">
    <source>
        <dbReference type="ARBA" id="ARBA00004496"/>
    </source>
</evidence>
<evidence type="ECO:0000313" key="12">
    <source>
        <dbReference type="EMBL" id="MDY5141269.1"/>
    </source>
</evidence>
<dbReference type="RefSeq" id="WP_257960033.1">
    <property type="nucleotide sequence ID" value="NZ_CAUPFC010000014.1"/>
</dbReference>
<dbReference type="InterPro" id="IPR003442">
    <property type="entry name" value="T6A_TsaE"/>
</dbReference>
<keyword evidence="6" id="KW-0479">Metal-binding</keyword>
<accession>A0AAW9HHJ2</accession>
<dbReference type="Pfam" id="PF02367">
    <property type="entry name" value="TsaE"/>
    <property type="match status" value="1"/>
</dbReference>
<evidence type="ECO:0000313" key="14">
    <source>
        <dbReference type="Proteomes" id="UP001284901"/>
    </source>
</evidence>
<evidence type="ECO:0000256" key="3">
    <source>
        <dbReference type="ARBA" id="ARBA00019010"/>
    </source>
</evidence>
<comment type="function">
    <text evidence="10">Required for the formation of a threonylcarbamoyl group on adenosine at position 37 (t(6)A37) in tRNAs that read codons beginning with adenine. Is involved in the transfer of the threonylcarbamoyl moiety of threonylcarbamoyl-AMP (TC-AMP) to the N6 group of A37, together with TsaD and TsaB. TsaE seems to play an indirect role in the t(6)A biosynthesis pathway, possibly in regulating the core enzymatic function of TsaD.</text>
</comment>
<keyword evidence="5" id="KW-0819">tRNA processing</keyword>
<evidence type="ECO:0000256" key="6">
    <source>
        <dbReference type="ARBA" id="ARBA00022723"/>
    </source>
</evidence>
<keyword evidence="4" id="KW-0963">Cytoplasm</keyword>
<keyword evidence="9" id="KW-0460">Magnesium</keyword>
<dbReference type="GO" id="GO:0005737">
    <property type="term" value="C:cytoplasm"/>
    <property type="evidence" value="ECO:0007669"/>
    <property type="project" value="UniProtKB-SubCell"/>
</dbReference>
<organism evidence="12 15">
    <name type="scientific">Actinotignum timonense</name>
    <dbReference type="NCBI Taxonomy" id="1870995"/>
    <lineage>
        <taxon>Bacteria</taxon>
        <taxon>Bacillati</taxon>
        <taxon>Actinomycetota</taxon>
        <taxon>Actinomycetes</taxon>
        <taxon>Actinomycetales</taxon>
        <taxon>Actinomycetaceae</taxon>
        <taxon>Actinotignum</taxon>
    </lineage>
</organism>
<evidence type="ECO:0000313" key="15">
    <source>
        <dbReference type="Proteomes" id="UP001288320"/>
    </source>
</evidence>
<protein>
    <recommendedName>
        <fullName evidence="3">tRNA threonylcarbamoyladenosine biosynthesis protein TsaE</fullName>
    </recommendedName>
    <alternativeName>
        <fullName evidence="11">t(6)A37 threonylcarbamoyladenosine biosynthesis protein TsaE</fullName>
    </alternativeName>
</protein>
<dbReference type="SUPFAM" id="SSF52540">
    <property type="entry name" value="P-loop containing nucleoside triphosphate hydrolases"/>
    <property type="match status" value="1"/>
</dbReference>
<keyword evidence="8" id="KW-0067">ATP-binding</keyword>
<dbReference type="Gene3D" id="3.40.50.300">
    <property type="entry name" value="P-loop containing nucleotide triphosphate hydrolases"/>
    <property type="match status" value="1"/>
</dbReference>
<dbReference type="GO" id="GO:0005524">
    <property type="term" value="F:ATP binding"/>
    <property type="evidence" value="ECO:0007669"/>
    <property type="project" value="UniProtKB-KW"/>
</dbReference>
<dbReference type="AlphaFoldDB" id="A0AAW9HHJ2"/>
<dbReference type="GO" id="GO:0046872">
    <property type="term" value="F:metal ion binding"/>
    <property type="evidence" value="ECO:0007669"/>
    <property type="project" value="UniProtKB-KW"/>
</dbReference>
<dbReference type="EMBL" id="JAWNFY010000005">
    <property type="protein sequence ID" value="MDY5145889.1"/>
    <property type="molecule type" value="Genomic_DNA"/>
</dbReference>
<gene>
    <name evidence="12" type="primary">tsaE</name>
    <name evidence="12" type="ORF">R6G74_08125</name>
    <name evidence="13" type="ORF">R6P33_02465</name>
</gene>
<evidence type="ECO:0000256" key="7">
    <source>
        <dbReference type="ARBA" id="ARBA00022741"/>
    </source>
</evidence>
<comment type="caution">
    <text evidence="12">The sequence shown here is derived from an EMBL/GenBank/DDBJ whole genome shotgun (WGS) entry which is preliminary data.</text>
</comment>
<keyword evidence="7" id="KW-0547">Nucleotide-binding</keyword>
<dbReference type="NCBIfam" id="TIGR00150">
    <property type="entry name" value="T6A_YjeE"/>
    <property type="match status" value="1"/>
</dbReference>
<dbReference type="EMBL" id="JAWNFV010000018">
    <property type="protein sequence ID" value="MDY5141269.1"/>
    <property type="molecule type" value="Genomic_DNA"/>
</dbReference>
<evidence type="ECO:0000313" key="13">
    <source>
        <dbReference type="EMBL" id="MDY5145889.1"/>
    </source>
</evidence>
<dbReference type="Proteomes" id="UP001288320">
    <property type="component" value="Unassembled WGS sequence"/>
</dbReference>
<reference evidence="12 14" key="1">
    <citation type="submission" date="2023-10" db="EMBL/GenBank/DDBJ databases">
        <title>Whole Genome based description of the genera Actinobaculum and Actinotignum reveals a complex phylogenetic relationship within the species included in the genus Actinotignum.</title>
        <authorList>
            <person name="Jensen C.S."/>
            <person name="Dargis R."/>
            <person name="Kemp M."/>
            <person name="Christensen J.J."/>
        </authorList>
    </citation>
    <scope>NUCLEOTIDE SEQUENCE</scope>
    <source>
        <strain evidence="13 14">SLA_B089</strain>
        <strain evidence="12">SLA_B245</strain>
    </source>
</reference>
<comment type="subcellular location">
    <subcellularLocation>
        <location evidence="1">Cytoplasm</location>
    </subcellularLocation>
</comment>
<dbReference type="GeneID" id="92814518"/>
<evidence type="ECO:0000256" key="2">
    <source>
        <dbReference type="ARBA" id="ARBA00007599"/>
    </source>
</evidence>
<evidence type="ECO:0000256" key="5">
    <source>
        <dbReference type="ARBA" id="ARBA00022694"/>
    </source>
</evidence>
<comment type="similarity">
    <text evidence="2">Belongs to the TsaE family.</text>
</comment>
<evidence type="ECO:0000256" key="4">
    <source>
        <dbReference type="ARBA" id="ARBA00022490"/>
    </source>
</evidence>
<evidence type="ECO:0000256" key="10">
    <source>
        <dbReference type="ARBA" id="ARBA00024908"/>
    </source>
</evidence>
<evidence type="ECO:0000256" key="11">
    <source>
        <dbReference type="ARBA" id="ARBA00032441"/>
    </source>
</evidence>
<dbReference type="PANTHER" id="PTHR33540:SF2">
    <property type="entry name" value="TRNA THREONYLCARBAMOYLADENOSINE BIOSYNTHESIS PROTEIN TSAE"/>
    <property type="match status" value="1"/>
</dbReference>
<name>A0AAW9HHJ2_9ACTO</name>
<dbReference type="Proteomes" id="UP001284901">
    <property type="component" value="Unassembled WGS sequence"/>
</dbReference>
<dbReference type="InterPro" id="IPR027417">
    <property type="entry name" value="P-loop_NTPase"/>
</dbReference>
<dbReference type="PANTHER" id="PTHR33540">
    <property type="entry name" value="TRNA THREONYLCARBAMOYLADENOSINE BIOSYNTHESIS PROTEIN TSAE"/>
    <property type="match status" value="1"/>
</dbReference>